<accession>X1MY84</accession>
<gene>
    <name evidence="1" type="ORF">S06H3_51433</name>
</gene>
<name>X1MY84_9ZZZZ</name>
<dbReference type="EMBL" id="BARV01032634">
    <property type="protein sequence ID" value="GAI36268.1"/>
    <property type="molecule type" value="Genomic_DNA"/>
</dbReference>
<evidence type="ECO:0000313" key="1">
    <source>
        <dbReference type="EMBL" id="GAI36268.1"/>
    </source>
</evidence>
<comment type="caution">
    <text evidence="1">The sequence shown here is derived from an EMBL/GenBank/DDBJ whole genome shotgun (WGS) entry which is preliminary data.</text>
</comment>
<reference evidence="1" key="1">
    <citation type="journal article" date="2014" name="Front. Microbiol.">
        <title>High frequency of phylogenetically diverse reductive dehalogenase-homologous genes in deep subseafloor sedimentary metagenomes.</title>
        <authorList>
            <person name="Kawai M."/>
            <person name="Futagami T."/>
            <person name="Toyoda A."/>
            <person name="Takaki Y."/>
            <person name="Nishi S."/>
            <person name="Hori S."/>
            <person name="Arai W."/>
            <person name="Tsubouchi T."/>
            <person name="Morono Y."/>
            <person name="Uchiyama I."/>
            <person name="Ito T."/>
            <person name="Fujiyama A."/>
            <person name="Inagaki F."/>
            <person name="Takami H."/>
        </authorList>
    </citation>
    <scope>NUCLEOTIDE SEQUENCE</scope>
    <source>
        <strain evidence="1">Expedition CK06-06</strain>
    </source>
</reference>
<feature type="non-terminal residue" evidence="1">
    <location>
        <position position="125"/>
    </location>
</feature>
<sequence>MAEIIARYADGRLLVQEDRLMENQYISGGVPVRIGLVKTVEKVLSIDTKLSGYPGQNVAAPLNEVLVSGDTIIPILRRHDVFGLVSGPTGNLQSGYASIDGLSGVVLSGTAFGAQLTSGSATSGR</sequence>
<organism evidence="1">
    <name type="scientific">marine sediment metagenome</name>
    <dbReference type="NCBI Taxonomy" id="412755"/>
    <lineage>
        <taxon>unclassified sequences</taxon>
        <taxon>metagenomes</taxon>
        <taxon>ecological metagenomes</taxon>
    </lineage>
</organism>
<proteinExistence type="predicted"/>
<protein>
    <submittedName>
        <fullName evidence="1">Uncharacterized protein</fullName>
    </submittedName>
</protein>
<dbReference type="AlphaFoldDB" id="X1MY84"/>